<dbReference type="EMBL" id="AP022870">
    <property type="protein sequence ID" value="BCB82511.1"/>
    <property type="molecule type" value="Genomic_DNA"/>
</dbReference>
<feature type="region of interest" description="Disordered" evidence="1">
    <location>
        <begin position="446"/>
        <end position="467"/>
    </location>
</feature>
<feature type="compositionally biased region" description="Low complexity" evidence="1">
    <location>
        <begin position="364"/>
        <end position="376"/>
    </location>
</feature>
<dbReference type="Proteomes" id="UP000502508">
    <property type="component" value="Chromosome"/>
</dbReference>
<proteinExistence type="predicted"/>
<dbReference type="AlphaFoldDB" id="A0A6F8Y977"/>
<sequence length="467" mass="50141">MEGGSTPEPGLATDPRAAEQQLLASLDSAHREALKLSVAAARPVADAVLADLRDVTGRMTGFTDADQPRTVDEQYRVKELPSLARKFVDAHALEGTSPEDFLAEVNDRVRFSVLTPEHRYGEVVTTVLDSLTARGYTVDDVKNFWRPGNRHNGVNVTLRSPDGFTLEVQFPTEASRAVGKQTHQLYEIIRLETATPEARVDAYLEILRLNRVNGIADRMPAGMDRLPEAIDTSFEKWTRRKPAVWADYQRRLAEQGVTFAEIVAERGLTPADFPRGERLGLPDGDVRVSRGVPAQGTGADRQPDSGVGGVADPAAGGAVERPAGEMELRAGDRGADDLRGRGDGEDGAGRPGDGGAGGPGRAGPGAADRGGAAPDLRGGREPGDHVGIPRPRADSDLHGPADPSGPADALSGASMRPRDESRAWEWADRAYDRFRADDLDVPDIARQLRGPSVQTGRWGTARRRSPT</sequence>
<evidence type="ECO:0000313" key="3">
    <source>
        <dbReference type="Proteomes" id="UP000502508"/>
    </source>
</evidence>
<name>A0A6F8Y977_9ACTN</name>
<feature type="compositionally biased region" description="Low complexity" evidence="1">
    <location>
        <begin position="310"/>
        <end position="319"/>
    </location>
</feature>
<evidence type="ECO:0008006" key="4">
    <source>
        <dbReference type="Google" id="ProtNLM"/>
    </source>
</evidence>
<accession>A0A6F8Y977</accession>
<organism evidence="2 3">
    <name type="scientific">Phytohabitans flavus</name>
    <dbReference type="NCBI Taxonomy" id="1076124"/>
    <lineage>
        <taxon>Bacteria</taxon>
        <taxon>Bacillati</taxon>
        <taxon>Actinomycetota</taxon>
        <taxon>Actinomycetes</taxon>
        <taxon>Micromonosporales</taxon>
        <taxon>Micromonosporaceae</taxon>
    </lineage>
</organism>
<protein>
    <recommendedName>
        <fullName evidence="4">RelA/SpoT domain-containing protein</fullName>
    </recommendedName>
</protein>
<evidence type="ECO:0000313" key="2">
    <source>
        <dbReference type="EMBL" id="BCB82511.1"/>
    </source>
</evidence>
<feature type="compositionally biased region" description="Basic and acidic residues" evidence="1">
    <location>
        <begin position="322"/>
        <end position="348"/>
    </location>
</feature>
<gene>
    <name evidence="2" type="ORF">Pflav_089210</name>
</gene>
<evidence type="ECO:0000256" key="1">
    <source>
        <dbReference type="SAM" id="MobiDB-lite"/>
    </source>
</evidence>
<reference evidence="2 3" key="2">
    <citation type="submission" date="2020-03" db="EMBL/GenBank/DDBJ databases">
        <authorList>
            <person name="Ichikawa N."/>
            <person name="Kimura A."/>
            <person name="Kitahashi Y."/>
            <person name="Uohara A."/>
        </authorList>
    </citation>
    <scope>NUCLEOTIDE SEQUENCE [LARGE SCALE GENOMIC DNA]</scope>
    <source>
        <strain evidence="2 3">NBRC 107702</strain>
    </source>
</reference>
<dbReference type="KEGG" id="pfla:Pflav_089210"/>
<keyword evidence="3" id="KW-1185">Reference proteome</keyword>
<reference evidence="2 3" key="1">
    <citation type="submission" date="2020-03" db="EMBL/GenBank/DDBJ databases">
        <title>Whole genome shotgun sequence of Phytohabitans flavus NBRC 107702.</title>
        <authorList>
            <person name="Komaki H."/>
            <person name="Tamura T."/>
        </authorList>
    </citation>
    <scope>NUCLEOTIDE SEQUENCE [LARGE SCALE GENOMIC DNA]</scope>
    <source>
        <strain evidence="2 3">NBRC 107702</strain>
    </source>
</reference>
<feature type="region of interest" description="Disordered" evidence="1">
    <location>
        <begin position="271"/>
        <end position="424"/>
    </location>
</feature>
<feature type="compositionally biased region" description="Gly residues" evidence="1">
    <location>
        <begin position="349"/>
        <end position="363"/>
    </location>
</feature>
<feature type="compositionally biased region" description="Basic and acidic residues" evidence="1">
    <location>
        <begin position="274"/>
        <end position="288"/>
    </location>
</feature>